<reference evidence="2" key="1">
    <citation type="journal article" date="2023" name="Front. Plant Sci.">
        <title>Chromosomal-level genome assembly of Melastoma candidum provides insights into trichome evolution.</title>
        <authorList>
            <person name="Zhong Y."/>
            <person name="Wu W."/>
            <person name="Sun C."/>
            <person name="Zou P."/>
            <person name="Liu Y."/>
            <person name="Dai S."/>
            <person name="Zhou R."/>
        </authorList>
    </citation>
    <scope>NUCLEOTIDE SEQUENCE [LARGE SCALE GENOMIC DNA]</scope>
</reference>
<name>A0ACB9QRZ2_9MYRT</name>
<protein>
    <submittedName>
        <fullName evidence="1">Uncharacterized protein</fullName>
    </submittedName>
</protein>
<keyword evidence="2" id="KW-1185">Reference proteome</keyword>
<gene>
    <name evidence="1" type="ORF">MLD38_016889</name>
</gene>
<proteinExistence type="predicted"/>
<comment type="caution">
    <text evidence="1">The sequence shown here is derived from an EMBL/GenBank/DDBJ whole genome shotgun (WGS) entry which is preliminary data.</text>
</comment>
<evidence type="ECO:0000313" key="1">
    <source>
        <dbReference type="EMBL" id="KAI4368316.1"/>
    </source>
</evidence>
<accession>A0ACB9QRZ2</accession>
<organism evidence="1 2">
    <name type="scientific">Melastoma candidum</name>
    <dbReference type="NCBI Taxonomy" id="119954"/>
    <lineage>
        <taxon>Eukaryota</taxon>
        <taxon>Viridiplantae</taxon>
        <taxon>Streptophyta</taxon>
        <taxon>Embryophyta</taxon>
        <taxon>Tracheophyta</taxon>
        <taxon>Spermatophyta</taxon>
        <taxon>Magnoliopsida</taxon>
        <taxon>eudicotyledons</taxon>
        <taxon>Gunneridae</taxon>
        <taxon>Pentapetalae</taxon>
        <taxon>rosids</taxon>
        <taxon>malvids</taxon>
        <taxon>Myrtales</taxon>
        <taxon>Melastomataceae</taxon>
        <taxon>Melastomatoideae</taxon>
        <taxon>Melastomateae</taxon>
        <taxon>Melastoma</taxon>
    </lineage>
</organism>
<evidence type="ECO:0000313" key="2">
    <source>
        <dbReference type="Proteomes" id="UP001057402"/>
    </source>
</evidence>
<dbReference type="Proteomes" id="UP001057402">
    <property type="component" value="Chromosome 5"/>
</dbReference>
<dbReference type="EMBL" id="CM042884">
    <property type="protein sequence ID" value="KAI4368316.1"/>
    <property type="molecule type" value="Genomic_DNA"/>
</dbReference>
<sequence length="954" mass="109204">MELEVEANYEGDVGINKEEKHIESGLNEQNHLPKKRGRPPGKKEAPIFFQNRRRSTRKRGESNGVADLKDLGSGGGDKDTCLVEGNQKKASRRGPKKNKKKKDDSGKENLARSITDGVLIPREDEDVNSTRGGRLTCHQCKRNDKGRVIWCQNCKGKRFCIPCLKAWYPNMSEQEIAESCPVCRNNCNCKACLRLDAPTENLKKLMKLSVTKEMEVKHSQFVLQSLLPFLKELEKEQMLERNIESKRLGVSVADLCIASADCPVNERIFCDQCRTSIFDYHRSCSQCSSDLCLTCCQEIRQGCLQDGCEEEVVEYVNRGYEYLHGGKGDPPKFSGMPVETSVCDEESVPSKPLWEANDESIRCSCGGLLELKCLFSANWVSDLVMKAEEIAERYEIDKDRPLINQCACLSCNKDGDIKTDDVLKAAFREDNEDNYLYYPRAKDIKEGDLKHFQYHWIRGEPVVVRNVIETATGLSWEPMVMWRAFRQVKRKKDYTCLDVKALECLDWSEVEINVHQFFTGYTKGRFDCKDWPQILKLKDWPPSSMFDEYLPRHGVEYQYCLPFKEYTHPTSGSLNLATRLPKNSLRPDMGPKTYIAYGFAQELGRGDSVTKLHCDMSDAVNILTHTAEVSITSEQFAKIEKVKQKHFEQNQREKLCGNNDGIIDEMFDHQNGNVESNDLDCSVGLQMVNGKGARSMDSRRKESDEKFAVKAEVWQDDYFPLEHDPKSNCSKQENVEMNKISENGTGIHVEQENAANNATACENESVMGHFEGGAVWDIFRRNDVTKLQEFLNKHFKEFRHIHCCPLQKVIHPIHDQTFFLTLEHKKKLKEEYGVEPWTFVQKLGDAVFIPAGCPHQVRNLKSCIKVASDFVSPENVGECIRLTEEFRRLPPNHFAKEDKLEVKKMYLYAMAWAVNILDPSANLTGHHDKDVPETIEVKKKPGRKRKSDQEKQLK</sequence>